<evidence type="ECO:0000256" key="8">
    <source>
        <dbReference type="ARBA" id="ARBA00023170"/>
    </source>
</evidence>
<feature type="transmembrane region" description="Helical" evidence="10">
    <location>
        <begin position="117"/>
        <end position="136"/>
    </location>
</feature>
<sequence>MDTFYTPARQIFFFTQLFSTYFTAYSIVFSYLDYLVCIRCVLSMFKHLNLKLDKLKHFKTRSSRKVQIKNCVIYHLRIIKLSNTLNSAYKNATISIFIAPVMLSVIIFQILSGGNHIMYNVIHMIIWLLVLISSCATGESMIEHSLSIVNAAYDSIPFDGDTESQKDIILIIRRASRPLTLNIGSFSDFTNPFALSTFKFSYTVTTYLVQK</sequence>
<dbReference type="RefSeq" id="XP_017782865.1">
    <property type="nucleotide sequence ID" value="XM_017927376.1"/>
</dbReference>
<evidence type="ECO:0000256" key="10">
    <source>
        <dbReference type="SAM" id="Phobius"/>
    </source>
</evidence>
<dbReference type="InterPro" id="IPR004117">
    <property type="entry name" value="7tm6_olfct_rcpt"/>
</dbReference>
<dbReference type="Pfam" id="PF02949">
    <property type="entry name" value="7tm_6"/>
    <property type="match status" value="1"/>
</dbReference>
<reference evidence="12" key="1">
    <citation type="submission" date="2025-08" db="UniProtKB">
        <authorList>
            <consortium name="RefSeq"/>
        </authorList>
    </citation>
    <scope>IDENTIFICATION</scope>
    <source>
        <tissue evidence="12">Whole Larva</tissue>
    </source>
</reference>
<evidence type="ECO:0000256" key="5">
    <source>
        <dbReference type="ARBA" id="ARBA00022725"/>
    </source>
</evidence>
<gene>
    <name evidence="12" type="primary">LOC108567107</name>
</gene>
<dbReference type="PANTHER" id="PTHR21137">
    <property type="entry name" value="ODORANT RECEPTOR"/>
    <property type="match status" value="1"/>
</dbReference>
<keyword evidence="2" id="KW-1003">Cell membrane</keyword>
<proteinExistence type="predicted"/>
<evidence type="ECO:0000256" key="1">
    <source>
        <dbReference type="ARBA" id="ARBA00004651"/>
    </source>
</evidence>
<keyword evidence="4 10" id="KW-0812">Transmembrane</keyword>
<evidence type="ECO:0000256" key="7">
    <source>
        <dbReference type="ARBA" id="ARBA00023136"/>
    </source>
</evidence>
<comment type="subcellular location">
    <subcellularLocation>
        <location evidence="1">Cell membrane</location>
        <topology evidence="1">Multi-pass membrane protein</topology>
    </subcellularLocation>
</comment>
<keyword evidence="9" id="KW-0807">Transducer</keyword>
<evidence type="ECO:0000256" key="6">
    <source>
        <dbReference type="ARBA" id="ARBA00022989"/>
    </source>
</evidence>
<keyword evidence="6 10" id="KW-1133">Transmembrane helix</keyword>
<keyword evidence="5" id="KW-0552">Olfaction</keyword>
<evidence type="ECO:0000256" key="2">
    <source>
        <dbReference type="ARBA" id="ARBA00022475"/>
    </source>
</evidence>
<name>A0ABM1N7R5_NICVS</name>
<evidence type="ECO:0000256" key="9">
    <source>
        <dbReference type="ARBA" id="ARBA00023224"/>
    </source>
</evidence>
<keyword evidence="7 10" id="KW-0472">Membrane</keyword>
<protein>
    <submittedName>
        <fullName evidence="12">Uncharacterized protein LOC108567107 isoform X2</fullName>
    </submittedName>
</protein>
<evidence type="ECO:0000313" key="12">
    <source>
        <dbReference type="RefSeq" id="XP_017782865.1"/>
    </source>
</evidence>
<dbReference type="GeneID" id="108567107"/>
<accession>A0ABM1N7R5</accession>
<feature type="transmembrane region" description="Helical" evidence="10">
    <location>
        <begin position="92"/>
        <end position="111"/>
    </location>
</feature>
<keyword evidence="3" id="KW-0716">Sensory transduction</keyword>
<evidence type="ECO:0000256" key="3">
    <source>
        <dbReference type="ARBA" id="ARBA00022606"/>
    </source>
</evidence>
<keyword evidence="8" id="KW-0675">Receptor</keyword>
<organism evidence="11 12">
    <name type="scientific">Nicrophorus vespilloides</name>
    <name type="common">Boreal carrion beetle</name>
    <dbReference type="NCBI Taxonomy" id="110193"/>
    <lineage>
        <taxon>Eukaryota</taxon>
        <taxon>Metazoa</taxon>
        <taxon>Ecdysozoa</taxon>
        <taxon>Arthropoda</taxon>
        <taxon>Hexapoda</taxon>
        <taxon>Insecta</taxon>
        <taxon>Pterygota</taxon>
        <taxon>Neoptera</taxon>
        <taxon>Endopterygota</taxon>
        <taxon>Coleoptera</taxon>
        <taxon>Polyphaga</taxon>
        <taxon>Staphyliniformia</taxon>
        <taxon>Silphidae</taxon>
        <taxon>Nicrophorinae</taxon>
        <taxon>Nicrophorus</taxon>
    </lineage>
</organism>
<evidence type="ECO:0000256" key="4">
    <source>
        <dbReference type="ARBA" id="ARBA00022692"/>
    </source>
</evidence>
<feature type="transmembrane region" description="Helical" evidence="10">
    <location>
        <begin position="20"/>
        <end position="42"/>
    </location>
</feature>
<keyword evidence="11" id="KW-1185">Reference proteome</keyword>
<dbReference type="PANTHER" id="PTHR21137:SF35">
    <property type="entry name" value="ODORANT RECEPTOR 19A-RELATED"/>
    <property type="match status" value="1"/>
</dbReference>
<evidence type="ECO:0000313" key="11">
    <source>
        <dbReference type="Proteomes" id="UP000695000"/>
    </source>
</evidence>
<dbReference type="Proteomes" id="UP000695000">
    <property type="component" value="Unplaced"/>
</dbReference>